<dbReference type="STRING" id="1206085.SAMN05443575_1019"/>
<keyword evidence="1" id="KW-0472">Membrane</keyword>
<evidence type="ECO:0000259" key="2">
    <source>
        <dbReference type="Pfam" id="PF13360"/>
    </source>
</evidence>
<organism evidence="3 4">
    <name type="scientific">Jatrophihabitans endophyticus</name>
    <dbReference type="NCBI Taxonomy" id="1206085"/>
    <lineage>
        <taxon>Bacteria</taxon>
        <taxon>Bacillati</taxon>
        <taxon>Actinomycetota</taxon>
        <taxon>Actinomycetes</taxon>
        <taxon>Jatrophihabitantales</taxon>
        <taxon>Jatrophihabitantaceae</taxon>
        <taxon>Jatrophihabitans</taxon>
    </lineage>
</organism>
<reference evidence="4" key="1">
    <citation type="submission" date="2016-11" db="EMBL/GenBank/DDBJ databases">
        <authorList>
            <person name="Varghese N."/>
            <person name="Submissions S."/>
        </authorList>
    </citation>
    <scope>NUCLEOTIDE SEQUENCE [LARGE SCALE GENOMIC DNA]</scope>
    <source>
        <strain evidence="4">DSM 45627</strain>
    </source>
</reference>
<dbReference type="InterPro" id="IPR002372">
    <property type="entry name" value="PQQ_rpt_dom"/>
</dbReference>
<dbReference type="RefSeq" id="WP_073386562.1">
    <property type="nucleotide sequence ID" value="NZ_FQVU01000001.1"/>
</dbReference>
<gene>
    <name evidence="3" type="ORF">SAMN05443575_1019</name>
</gene>
<keyword evidence="1" id="KW-1133">Transmembrane helix</keyword>
<evidence type="ECO:0000313" key="3">
    <source>
        <dbReference type="EMBL" id="SHF83248.1"/>
    </source>
</evidence>
<name>A0A1M5EVK7_9ACTN</name>
<accession>A0A1M5EVK7</accession>
<dbReference type="AlphaFoldDB" id="A0A1M5EVK7"/>
<dbReference type="Proteomes" id="UP000186132">
    <property type="component" value="Unassembled WGS sequence"/>
</dbReference>
<dbReference type="InterPro" id="IPR015943">
    <property type="entry name" value="WD40/YVTN_repeat-like_dom_sf"/>
</dbReference>
<evidence type="ECO:0000313" key="4">
    <source>
        <dbReference type="Proteomes" id="UP000186132"/>
    </source>
</evidence>
<dbReference type="Pfam" id="PF13360">
    <property type="entry name" value="PQQ_2"/>
    <property type="match status" value="1"/>
</dbReference>
<keyword evidence="4" id="KW-1185">Reference proteome</keyword>
<dbReference type="InterPro" id="IPR011047">
    <property type="entry name" value="Quinoprotein_ADH-like_sf"/>
</dbReference>
<proteinExistence type="predicted"/>
<dbReference type="OrthoDB" id="5182370at2"/>
<keyword evidence="1" id="KW-0812">Transmembrane</keyword>
<dbReference type="EMBL" id="FQVU01000001">
    <property type="protein sequence ID" value="SHF83248.1"/>
    <property type="molecule type" value="Genomic_DNA"/>
</dbReference>
<protein>
    <submittedName>
        <fullName evidence="3">PQQ-like domain-containing protein</fullName>
    </submittedName>
</protein>
<feature type="transmembrane region" description="Helical" evidence="1">
    <location>
        <begin position="33"/>
        <end position="54"/>
    </location>
</feature>
<evidence type="ECO:0000256" key="1">
    <source>
        <dbReference type="SAM" id="Phobius"/>
    </source>
</evidence>
<dbReference type="Gene3D" id="2.130.10.10">
    <property type="entry name" value="YVTN repeat-like/Quinoprotein amine dehydrogenase"/>
    <property type="match status" value="1"/>
</dbReference>
<dbReference type="SUPFAM" id="SSF50998">
    <property type="entry name" value="Quinoprotein alcohol dehydrogenase-like"/>
    <property type="match status" value="1"/>
</dbReference>
<sequence length="435" mass="45409">MTTDASAPADRDSAERSEQALGRYRAELRRRRGWYAAVVGLVVVVAVVVVAVAWSHGEVANTTLHTADRPLPSVAPAPTNGDLRARWQTSDSVALGDPQDGGVVVTYGRHSARGRNALTGAVVWSYTRSDRTVCSVLQSGGVSVVALRGSSGCDQVTALETATGTRSWTRTLDEDAALFQGPASLRIYNDQLVLTSRTSIYVVSVNTGVDYWVFDRPGCTIGSAVLGGSGALIAMRCDAPSCTGQKFCRAGPQLVLRPLNNPGGVSDADKDKNPDFLTWSVPNTQGWLPVTGGQAVTVVEPTAQPRLRVLDPKTGAATGSLPLRPPSGDAAAVVAQGSDTFHLLWYRGTAYALRSGSAFAWTRVAASRPTLTPSASGGGGRILAPDGDRGVLELAAGSGRTTHRYALPRSAAGARVLPVGAGLLVAGPTSATYYR</sequence>
<feature type="domain" description="Pyrrolo-quinoline quinone repeat" evidence="2">
    <location>
        <begin position="98"/>
        <end position="212"/>
    </location>
</feature>